<dbReference type="SUPFAM" id="SSF141371">
    <property type="entry name" value="PilZ domain-like"/>
    <property type="match status" value="1"/>
</dbReference>
<sequence length="317" mass="35439">MGFLKKVFGGAGDNNTPKKSQGSARAEPLSIAKLTELFRYFPLGEKIRYYPEYQKEGALETIVLGYSVNGQFVFSPVDIGCQQDGERDVLRLTVDGQERLVQEVANFSLLIPFNQEDENKRDYGRRAELGPRGPFRRHNTITLLACSTGGTLSHLDTEVNKVLPLTDGIYAGHEVVVLDVLPSSLKLTDQRQHYRLQTELPASLSIRDGETHQCTLLDLSEGSVRLQFAEVTADIMALTEFRRLKLSFNVDVDGKDKAYALDGVMYRKTDNRLVMKLQGIYKDGKVESLGLVDILDIKASLFQHPATQQALEAQRNS</sequence>
<organism evidence="1">
    <name type="scientific">hydrothermal vent metagenome</name>
    <dbReference type="NCBI Taxonomy" id="652676"/>
    <lineage>
        <taxon>unclassified sequences</taxon>
        <taxon>metagenomes</taxon>
        <taxon>ecological metagenomes</taxon>
    </lineage>
</organism>
<dbReference type="EMBL" id="UOFV01000112">
    <property type="protein sequence ID" value="VAW97390.1"/>
    <property type="molecule type" value="Genomic_DNA"/>
</dbReference>
<evidence type="ECO:0008006" key="2">
    <source>
        <dbReference type="Google" id="ProtNLM"/>
    </source>
</evidence>
<protein>
    <recommendedName>
        <fullName evidence="2">PilZ domain-containing protein</fullName>
    </recommendedName>
</protein>
<reference evidence="1" key="1">
    <citation type="submission" date="2018-06" db="EMBL/GenBank/DDBJ databases">
        <authorList>
            <person name="Zhirakovskaya E."/>
        </authorList>
    </citation>
    <scope>NUCLEOTIDE SEQUENCE</scope>
</reference>
<accession>A0A3B1A758</accession>
<proteinExistence type="predicted"/>
<dbReference type="AlphaFoldDB" id="A0A3B1A758"/>
<gene>
    <name evidence="1" type="ORF">MNBD_GAMMA19-1122</name>
</gene>
<dbReference type="Gene3D" id="2.40.10.220">
    <property type="entry name" value="predicted glycosyltransferase like domains"/>
    <property type="match status" value="1"/>
</dbReference>
<evidence type="ECO:0000313" key="1">
    <source>
        <dbReference type="EMBL" id="VAW97390.1"/>
    </source>
</evidence>
<name>A0A3B1A758_9ZZZZ</name>